<dbReference type="RefSeq" id="XP_028880693.1">
    <property type="nucleotide sequence ID" value="XM_029028110.1"/>
</dbReference>
<proteinExistence type="predicted"/>
<sequence>MTQSGAVDDEINAIRRELLNLKVQMSTISPDSSLTSLDDNESEDKINVKDRKGNNTNEKEDNNNNNNNDKRLNNGDEDTKIFTHSSEQLRDRLMREREKRLQLEEELHMLRMSHEENSADAVRAKNKELEQLTRERNELQEWLQRGVNECRRVADEASRLKNELKERTEHCQLLENTKEELLEKINRIQGQLSTTQTELDQLNEIKQMLAASADERAFSLQKMEEINARRQKEYEALVVESESWRHRASTLENAAMCLQLLTERLEQQQQHILRLSQVVRKGTLMDVSADAFVLRESVAEPQQQQLEELILRAKTLLHTVAAALQALQVDIAAFMREQQCAQAEQEATHREHLEAAHLEKQAALHKYEVERASLLQEIHHLKKESLRLLTRSGTLDTEEMDDVEGRISEVESIMATNKQLSETNEKLREENAVLQAKLRRVKLDWRKVHESQLRFQQLQVEVDMIRNTNERIQKENENLKLMMELRSNTLYAQEQEQSEGEQPPLPSSQLPFYSVNEKMSAASVLRPSVSGMKIDNRSRSRGTSRSPTRTGINSQRSTERELFQEWKHAVLNKLIE</sequence>
<evidence type="ECO:0000313" key="4">
    <source>
        <dbReference type="Proteomes" id="UP000192257"/>
    </source>
</evidence>
<dbReference type="OrthoDB" id="250093at2759"/>
<name>A0A1X0NPL5_9TRYP</name>
<comment type="caution">
    <text evidence="3">The sequence shown here is derived from an EMBL/GenBank/DDBJ whole genome shotgun (WGS) entry which is preliminary data.</text>
</comment>
<accession>A0A1X0NPL5</accession>
<feature type="coiled-coil region" evidence="1">
    <location>
        <begin position="324"/>
        <end position="384"/>
    </location>
</feature>
<protein>
    <submittedName>
        <fullName evidence="3">Uncharacterized protein</fullName>
    </submittedName>
</protein>
<dbReference type="AlphaFoldDB" id="A0A1X0NPL5"/>
<feature type="coiled-coil region" evidence="1">
    <location>
        <begin position="410"/>
        <end position="485"/>
    </location>
</feature>
<dbReference type="GeneID" id="39987890"/>
<gene>
    <name evidence="3" type="ORF">TM35_000272170</name>
</gene>
<keyword evidence="4" id="KW-1185">Reference proteome</keyword>
<feature type="region of interest" description="Disordered" evidence="2">
    <location>
        <begin position="29"/>
        <end position="79"/>
    </location>
</feature>
<evidence type="ECO:0000313" key="3">
    <source>
        <dbReference type="EMBL" id="ORC86627.1"/>
    </source>
</evidence>
<dbReference type="EMBL" id="NBCO01000027">
    <property type="protein sequence ID" value="ORC86627.1"/>
    <property type="molecule type" value="Genomic_DNA"/>
</dbReference>
<dbReference type="Proteomes" id="UP000192257">
    <property type="component" value="Unassembled WGS sequence"/>
</dbReference>
<evidence type="ECO:0000256" key="2">
    <source>
        <dbReference type="SAM" id="MobiDB-lite"/>
    </source>
</evidence>
<feature type="compositionally biased region" description="Low complexity" evidence="2">
    <location>
        <begin position="541"/>
        <end position="551"/>
    </location>
</feature>
<dbReference type="VEuPathDB" id="TriTrypDB:TM35_000272170"/>
<organism evidence="3 4">
    <name type="scientific">Trypanosoma theileri</name>
    <dbReference type="NCBI Taxonomy" id="67003"/>
    <lineage>
        <taxon>Eukaryota</taxon>
        <taxon>Discoba</taxon>
        <taxon>Euglenozoa</taxon>
        <taxon>Kinetoplastea</taxon>
        <taxon>Metakinetoplastina</taxon>
        <taxon>Trypanosomatida</taxon>
        <taxon>Trypanosomatidae</taxon>
        <taxon>Trypanosoma</taxon>
    </lineage>
</organism>
<evidence type="ECO:0000256" key="1">
    <source>
        <dbReference type="SAM" id="Coils"/>
    </source>
</evidence>
<feature type="coiled-coil region" evidence="1">
    <location>
        <begin position="86"/>
        <end position="205"/>
    </location>
</feature>
<feature type="region of interest" description="Disordered" evidence="2">
    <location>
        <begin position="527"/>
        <end position="559"/>
    </location>
</feature>
<feature type="region of interest" description="Disordered" evidence="2">
    <location>
        <begin position="492"/>
        <end position="511"/>
    </location>
</feature>
<keyword evidence="1" id="KW-0175">Coiled coil</keyword>
<feature type="compositionally biased region" description="Basic and acidic residues" evidence="2">
    <location>
        <begin position="43"/>
        <end position="79"/>
    </location>
</feature>
<reference evidence="3 4" key="1">
    <citation type="submission" date="2017-03" db="EMBL/GenBank/DDBJ databases">
        <title>An alternative strategy for trypanosome survival in the mammalian bloodstream revealed through genome and transcriptome analysis of the ubiquitous bovine parasite Trypanosoma (Megatrypanum) theileri.</title>
        <authorList>
            <person name="Kelly S."/>
            <person name="Ivens A."/>
            <person name="Mott A."/>
            <person name="O'Neill E."/>
            <person name="Emms D."/>
            <person name="Macleod O."/>
            <person name="Voorheis P."/>
            <person name="Matthews J."/>
            <person name="Matthews K."/>
            <person name="Carrington M."/>
        </authorList>
    </citation>
    <scope>NUCLEOTIDE SEQUENCE [LARGE SCALE GENOMIC DNA]</scope>
    <source>
        <strain evidence="3">Edinburgh</strain>
    </source>
</reference>